<dbReference type="Gene3D" id="2.60.40.10">
    <property type="entry name" value="Immunoglobulins"/>
    <property type="match status" value="1"/>
</dbReference>
<dbReference type="Gene3D" id="3.90.226.10">
    <property type="entry name" value="2-enoyl-CoA Hydratase, Chain A, domain 1"/>
    <property type="match status" value="1"/>
</dbReference>
<dbReference type="InterPro" id="IPR005151">
    <property type="entry name" value="Tail-specific_protease"/>
</dbReference>
<dbReference type="GO" id="GO:0006508">
    <property type="term" value="P:proteolysis"/>
    <property type="evidence" value="ECO:0007669"/>
    <property type="project" value="InterPro"/>
</dbReference>
<dbReference type="GO" id="GO:0004175">
    <property type="term" value="F:endopeptidase activity"/>
    <property type="evidence" value="ECO:0007669"/>
    <property type="project" value="TreeGrafter"/>
</dbReference>
<dbReference type="Gene3D" id="3.30.750.170">
    <property type="match status" value="1"/>
</dbReference>
<reference evidence="5 6" key="1">
    <citation type="submission" date="2018-08" db="EMBL/GenBank/DDBJ databases">
        <title>A genome reference for cultivated species of the human gut microbiota.</title>
        <authorList>
            <person name="Zou Y."/>
            <person name="Xue W."/>
            <person name="Luo G."/>
        </authorList>
    </citation>
    <scope>NUCLEOTIDE SEQUENCE [LARGE SCALE GENOMIC DNA]</scope>
    <source>
        <strain evidence="4 6">AF28-11</strain>
        <strain evidence="3 5">OM03-4</strain>
    </source>
</reference>
<dbReference type="Pfam" id="PF13004">
    <property type="entry name" value="BACON"/>
    <property type="match status" value="1"/>
</dbReference>
<feature type="chain" id="PRO_5033790241" evidence="1">
    <location>
        <begin position="24"/>
        <end position="592"/>
    </location>
</feature>
<evidence type="ECO:0000256" key="1">
    <source>
        <dbReference type="SAM" id="SignalP"/>
    </source>
</evidence>
<dbReference type="GO" id="GO:0007165">
    <property type="term" value="P:signal transduction"/>
    <property type="evidence" value="ECO:0007669"/>
    <property type="project" value="TreeGrafter"/>
</dbReference>
<dbReference type="AlphaFoldDB" id="A0A396EWH8"/>
<dbReference type="Pfam" id="PF17820">
    <property type="entry name" value="PDZ_6"/>
    <property type="match status" value="1"/>
</dbReference>
<dbReference type="InterPro" id="IPR041489">
    <property type="entry name" value="PDZ_6"/>
</dbReference>
<dbReference type="RefSeq" id="WP_117601683.1">
    <property type="nucleotide sequence ID" value="NZ_BAABYI010000001.1"/>
</dbReference>
<comment type="caution">
    <text evidence="3">The sequence shown here is derived from an EMBL/GenBank/DDBJ whole genome shotgun (WGS) entry which is preliminary data.</text>
</comment>
<organism evidence="3 5">
    <name type="scientific">Bacteroides uniformis</name>
    <dbReference type="NCBI Taxonomy" id="820"/>
    <lineage>
        <taxon>Bacteria</taxon>
        <taxon>Pseudomonadati</taxon>
        <taxon>Bacteroidota</taxon>
        <taxon>Bacteroidia</taxon>
        <taxon>Bacteroidales</taxon>
        <taxon>Bacteroidaceae</taxon>
        <taxon>Bacteroides</taxon>
    </lineage>
</organism>
<proteinExistence type="predicted"/>
<dbReference type="EMBL" id="QSVA01000035">
    <property type="protein sequence ID" value="RGN88049.1"/>
    <property type="molecule type" value="Genomic_DNA"/>
</dbReference>
<evidence type="ECO:0000259" key="2">
    <source>
        <dbReference type="PROSITE" id="PS50106"/>
    </source>
</evidence>
<dbReference type="InterPro" id="IPR001478">
    <property type="entry name" value="PDZ"/>
</dbReference>
<dbReference type="InterPro" id="IPR036034">
    <property type="entry name" value="PDZ_sf"/>
</dbReference>
<feature type="signal peptide" evidence="1">
    <location>
        <begin position="1"/>
        <end position="23"/>
    </location>
</feature>
<name>A0A396EWH8_BACUN</name>
<feature type="domain" description="PDZ" evidence="2">
    <location>
        <begin position="208"/>
        <end position="290"/>
    </location>
</feature>
<dbReference type="Pfam" id="PF03572">
    <property type="entry name" value="Peptidase_S41"/>
    <property type="match status" value="1"/>
</dbReference>
<dbReference type="InterPro" id="IPR029045">
    <property type="entry name" value="ClpP/crotonase-like_dom_sf"/>
</dbReference>
<dbReference type="SUPFAM" id="SSF52096">
    <property type="entry name" value="ClpP/crotonase"/>
    <property type="match status" value="1"/>
</dbReference>
<dbReference type="PANTHER" id="PTHR32060:SF30">
    <property type="entry name" value="CARBOXY-TERMINAL PROCESSING PROTEASE CTPA"/>
    <property type="match status" value="1"/>
</dbReference>
<dbReference type="PROSITE" id="PS50106">
    <property type="entry name" value="PDZ"/>
    <property type="match status" value="1"/>
</dbReference>
<evidence type="ECO:0000313" key="6">
    <source>
        <dbReference type="Proteomes" id="UP000283680"/>
    </source>
</evidence>
<dbReference type="PANTHER" id="PTHR32060">
    <property type="entry name" value="TAIL-SPECIFIC PROTEASE"/>
    <property type="match status" value="1"/>
</dbReference>
<dbReference type="Gene3D" id="2.30.42.10">
    <property type="match status" value="1"/>
</dbReference>
<keyword evidence="1" id="KW-0732">Signal</keyword>
<dbReference type="InterPro" id="IPR024361">
    <property type="entry name" value="BACON"/>
</dbReference>
<dbReference type="PROSITE" id="PS51257">
    <property type="entry name" value="PROKAR_LIPOPROTEIN"/>
    <property type="match status" value="1"/>
</dbReference>
<dbReference type="GO" id="GO:0008236">
    <property type="term" value="F:serine-type peptidase activity"/>
    <property type="evidence" value="ECO:0007669"/>
    <property type="project" value="InterPro"/>
</dbReference>
<protein>
    <submittedName>
        <fullName evidence="3">PDZ domain-containing protein</fullName>
    </submittedName>
</protein>
<dbReference type="EMBL" id="QRTH01000001">
    <property type="protein sequence ID" value="RGQ54896.1"/>
    <property type="molecule type" value="Genomic_DNA"/>
</dbReference>
<dbReference type="CDD" id="cd14948">
    <property type="entry name" value="BACON"/>
    <property type="match status" value="1"/>
</dbReference>
<gene>
    <name evidence="4" type="ORF">DWY92_02770</name>
    <name evidence="3" type="ORF">DXB37_21045</name>
</gene>
<evidence type="ECO:0000313" key="5">
    <source>
        <dbReference type="Proteomes" id="UP000260759"/>
    </source>
</evidence>
<dbReference type="CDD" id="cd07561">
    <property type="entry name" value="Peptidase_S41_CPP_like"/>
    <property type="match status" value="1"/>
</dbReference>
<dbReference type="SUPFAM" id="SSF50156">
    <property type="entry name" value="PDZ domain-like"/>
    <property type="match status" value="1"/>
</dbReference>
<dbReference type="Proteomes" id="UP000283680">
    <property type="component" value="Unassembled WGS sequence"/>
</dbReference>
<dbReference type="GO" id="GO:0030288">
    <property type="term" value="C:outer membrane-bounded periplasmic space"/>
    <property type="evidence" value="ECO:0007669"/>
    <property type="project" value="TreeGrafter"/>
</dbReference>
<evidence type="ECO:0000313" key="4">
    <source>
        <dbReference type="EMBL" id="RGQ54896.1"/>
    </source>
</evidence>
<evidence type="ECO:0000313" key="3">
    <source>
        <dbReference type="EMBL" id="RGN88049.1"/>
    </source>
</evidence>
<dbReference type="SMART" id="SM00245">
    <property type="entry name" value="TSPc"/>
    <property type="match status" value="1"/>
</dbReference>
<sequence length="592" mass="65925">MKKIFNRVLIVMLMLTFTMTSCSDDDELIQGTGVSEALWENENEAIIEGETIDFEFMAEAEWTASSSAEWCVVKTPSGVAGESLLRLTIEKNEETAARVATITLQVSGFANSVSFNVKQKEGSIEQGDGKYRTVNEWVAAYMKQNYLWNRPIDNLFLDYSINYDQFFQSILDGVSDQDEINHDDGFWEGKKRMYYYSTLKSDAPTTRVVGQEQYGSGVYLLQATRLGADFIGYAVMAVTPGTPADQIGLVRGDFITEVDGTAVTDANYKALGELIYNGNVSVTVNRVKWEDNGSTPILMPKGTLQLGSATFIDPAIYQHKVVEMEGTGKKVGYLLYMGFNINFDEDLMAAFEYFRQQHVTDLILDLRYNNGGDVLSSAMMGTLIVGADYKGQVYAHTQFNEDRTNAGEGGDYKIGVKETVERVYEPLEIALQHAVGLKTVYVLTSQTTASASEMVINGLRGLGLEVNLIGQRTNGKNVGMEGVVRSFYNYDFYLYPVSFYIKNAKGFGDYASGFVPDVEIDDSAIYPGEFGTMEDQLGYIALTWIKNGEKPQLQTRSSYNGTVHSMNVFGDLWDNRPIQPMGGAIIRRYTEK</sequence>
<dbReference type="Proteomes" id="UP000260759">
    <property type="component" value="Unassembled WGS sequence"/>
</dbReference>
<dbReference type="InterPro" id="IPR013783">
    <property type="entry name" value="Ig-like_fold"/>
</dbReference>
<accession>A0A396EWH8</accession>
<dbReference type="SMART" id="SM00228">
    <property type="entry name" value="PDZ"/>
    <property type="match status" value="1"/>
</dbReference>